<dbReference type="PROSITE" id="PS50109">
    <property type="entry name" value="HIS_KIN"/>
    <property type="match status" value="1"/>
</dbReference>
<dbReference type="InterPro" id="IPR005467">
    <property type="entry name" value="His_kinase_dom"/>
</dbReference>
<dbReference type="SMART" id="SM00387">
    <property type="entry name" value="HATPase_c"/>
    <property type="match status" value="1"/>
</dbReference>
<name>X0VVB9_9ZZZZ</name>
<organism evidence="4">
    <name type="scientific">marine sediment metagenome</name>
    <dbReference type="NCBI Taxonomy" id="412755"/>
    <lineage>
        <taxon>unclassified sequences</taxon>
        <taxon>metagenomes</taxon>
        <taxon>ecological metagenomes</taxon>
    </lineage>
</organism>
<dbReference type="CDD" id="cd16917">
    <property type="entry name" value="HATPase_UhpB-NarQ-NarX-like"/>
    <property type="match status" value="1"/>
</dbReference>
<evidence type="ECO:0000313" key="4">
    <source>
        <dbReference type="EMBL" id="GAG16403.1"/>
    </source>
</evidence>
<dbReference type="InterPro" id="IPR003594">
    <property type="entry name" value="HATPase_dom"/>
</dbReference>
<dbReference type="GO" id="GO:0000160">
    <property type="term" value="P:phosphorelay signal transduction system"/>
    <property type="evidence" value="ECO:0007669"/>
    <property type="project" value="UniProtKB-KW"/>
</dbReference>
<dbReference type="InterPro" id="IPR036890">
    <property type="entry name" value="HATPase_C_sf"/>
</dbReference>
<dbReference type="PANTHER" id="PTHR24421:SF59">
    <property type="entry name" value="OXYGEN SENSOR HISTIDINE KINASE NREB"/>
    <property type="match status" value="1"/>
</dbReference>
<dbReference type="PANTHER" id="PTHR24421">
    <property type="entry name" value="NITRATE/NITRITE SENSOR PROTEIN NARX-RELATED"/>
    <property type="match status" value="1"/>
</dbReference>
<dbReference type="Gene3D" id="3.30.565.10">
    <property type="entry name" value="Histidine kinase-like ATPase, C-terminal domain"/>
    <property type="match status" value="1"/>
</dbReference>
<accession>X0VVB9</accession>
<dbReference type="EMBL" id="BARS01036559">
    <property type="protein sequence ID" value="GAG16403.1"/>
    <property type="molecule type" value="Genomic_DNA"/>
</dbReference>
<feature type="domain" description="Histidine kinase" evidence="3">
    <location>
        <begin position="92"/>
        <end position="181"/>
    </location>
</feature>
<evidence type="ECO:0000256" key="1">
    <source>
        <dbReference type="ARBA" id="ARBA00022679"/>
    </source>
</evidence>
<keyword evidence="2" id="KW-0418">Kinase</keyword>
<feature type="non-terminal residue" evidence="4">
    <location>
        <position position="1"/>
    </location>
</feature>
<reference evidence="4" key="1">
    <citation type="journal article" date="2014" name="Front. Microbiol.">
        <title>High frequency of phylogenetically diverse reductive dehalogenase-homologous genes in deep subseafloor sedimentary metagenomes.</title>
        <authorList>
            <person name="Kawai M."/>
            <person name="Futagami T."/>
            <person name="Toyoda A."/>
            <person name="Takaki Y."/>
            <person name="Nishi S."/>
            <person name="Hori S."/>
            <person name="Arai W."/>
            <person name="Tsubouchi T."/>
            <person name="Morono Y."/>
            <person name="Uchiyama I."/>
            <person name="Ito T."/>
            <person name="Fujiyama A."/>
            <person name="Inagaki F."/>
            <person name="Takami H."/>
        </authorList>
    </citation>
    <scope>NUCLEOTIDE SEQUENCE</scope>
    <source>
        <strain evidence="4">Expedition CK06-06</strain>
    </source>
</reference>
<comment type="caution">
    <text evidence="4">The sequence shown here is derived from an EMBL/GenBank/DDBJ whole genome shotgun (WGS) entry which is preliminary data.</text>
</comment>
<dbReference type="InterPro" id="IPR050482">
    <property type="entry name" value="Sensor_HK_TwoCompSys"/>
</dbReference>
<dbReference type="GO" id="GO:0016301">
    <property type="term" value="F:kinase activity"/>
    <property type="evidence" value="ECO:0007669"/>
    <property type="project" value="UniProtKB-KW"/>
</dbReference>
<dbReference type="Pfam" id="PF02518">
    <property type="entry name" value="HATPase_c"/>
    <property type="match status" value="1"/>
</dbReference>
<dbReference type="SUPFAM" id="SSF55874">
    <property type="entry name" value="ATPase domain of HSP90 chaperone/DNA topoisomerase II/histidine kinase"/>
    <property type="match status" value="1"/>
</dbReference>
<proteinExistence type="predicted"/>
<gene>
    <name evidence="4" type="ORF">S01H1_56175</name>
</gene>
<dbReference type="AlphaFoldDB" id="X0VVB9"/>
<sequence>LKMDLFWLRKRLPEDQRPCLEKIQSMVDLTDRTIDIMKRISTDLRPSMLDDLGLVAAIQWQAEEFEKRMGIKCAAAVDFEEIELDEEKRTAIFRIFQETLTNIARHADATRARVYLRKKAKRLELEVRDNGKGITEEQISDSKAYGLLGIRERVQFMEGEVTISGAPDRGTKVLVKIPLPDIGAAG</sequence>
<protein>
    <recommendedName>
        <fullName evidence="3">Histidine kinase domain-containing protein</fullName>
    </recommendedName>
</protein>
<evidence type="ECO:0000256" key="2">
    <source>
        <dbReference type="ARBA" id="ARBA00022777"/>
    </source>
</evidence>
<evidence type="ECO:0000259" key="3">
    <source>
        <dbReference type="PROSITE" id="PS50109"/>
    </source>
</evidence>
<keyword evidence="1" id="KW-0808">Transferase</keyword>